<accession>A0A1U9ZUD1</accession>
<dbReference type="Pfam" id="PF21320">
    <property type="entry name" value="WHD_Rv2258c"/>
    <property type="match status" value="1"/>
</dbReference>
<proteinExistence type="predicted"/>
<name>A0A1U9ZUD1_9ACTN</name>
<dbReference type="InterPro" id="IPR036390">
    <property type="entry name" value="WH_DNA-bd_sf"/>
</dbReference>
<reference evidence="4" key="1">
    <citation type="journal article" date="2017" name="Med. Chem. Commun.">
        <title>Nonomuraea sp. ATCC 55076 harbours the largest actinomycete chromosome to date and the kistamicin biosynthetic gene cluster.</title>
        <authorList>
            <person name="Nazari B."/>
            <person name="Forneris C.C."/>
            <person name="Gibson M.I."/>
            <person name="Moon K."/>
            <person name="Schramma K.R."/>
            <person name="Seyedsayamdost M.R."/>
        </authorList>
    </citation>
    <scope>NUCLEOTIDE SEQUENCE [LARGE SCALE GENOMIC DNA]</scope>
    <source>
        <strain evidence="4">ATCC 55076</strain>
    </source>
</reference>
<dbReference type="KEGG" id="noa:BKM31_08600"/>
<feature type="domain" description="S-adenosylmethionine-dependent methyltransferase Rv2258c-like winged HTH" evidence="2">
    <location>
        <begin position="26"/>
        <end position="92"/>
    </location>
</feature>
<dbReference type="AlphaFoldDB" id="A0A1U9ZUD1"/>
<evidence type="ECO:0000313" key="3">
    <source>
        <dbReference type="EMBL" id="AQZ61529.1"/>
    </source>
</evidence>
<dbReference type="Pfam" id="PF13847">
    <property type="entry name" value="Methyltransf_31"/>
    <property type="match status" value="1"/>
</dbReference>
<dbReference type="STRING" id="1909395.BKM31_08600"/>
<dbReference type="EMBL" id="CP017717">
    <property type="protein sequence ID" value="AQZ61529.1"/>
    <property type="molecule type" value="Genomic_DNA"/>
</dbReference>
<dbReference type="InterPro" id="IPR048711">
    <property type="entry name" value="WHD_Rv2258c"/>
</dbReference>
<keyword evidence="4" id="KW-1185">Reference proteome</keyword>
<keyword evidence="3" id="KW-0808">Transferase</keyword>
<evidence type="ECO:0000313" key="4">
    <source>
        <dbReference type="Proteomes" id="UP000190797"/>
    </source>
</evidence>
<dbReference type="GO" id="GO:0008168">
    <property type="term" value="F:methyltransferase activity"/>
    <property type="evidence" value="ECO:0007669"/>
    <property type="project" value="UniProtKB-KW"/>
</dbReference>
<feature type="domain" description="Methyltransferase" evidence="1">
    <location>
        <begin position="166"/>
        <end position="282"/>
    </location>
</feature>
<protein>
    <submittedName>
        <fullName evidence="3">SAM-dependent methyltransferase</fullName>
    </submittedName>
</protein>
<dbReference type="Gene3D" id="3.40.50.150">
    <property type="entry name" value="Vaccinia Virus protein VP39"/>
    <property type="match status" value="1"/>
</dbReference>
<organism evidence="3 4">
    <name type="scientific">[Actinomadura] parvosata subsp. kistnae</name>
    <dbReference type="NCBI Taxonomy" id="1909395"/>
    <lineage>
        <taxon>Bacteria</taxon>
        <taxon>Bacillati</taxon>
        <taxon>Actinomycetota</taxon>
        <taxon>Actinomycetes</taxon>
        <taxon>Streptosporangiales</taxon>
        <taxon>Streptosporangiaceae</taxon>
        <taxon>Nonomuraea</taxon>
    </lineage>
</organism>
<keyword evidence="3" id="KW-0489">Methyltransferase</keyword>
<dbReference type="OrthoDB" id="9801363at2"/>
<evidence type="ECO:0000259" key="2">
    <source>
        <dbReference type="Pfam" id="PF21320"/>
    </source>
</evidence>
<dbReference type="PANTHER" id="PTHR45128">
    <property type="entry name" value="METHYLTRANSFERASE TYPE 11"/>
    <property type="match status" value="1"/>
</dbReference>
<sequence>MNEERLMEFLGRFVSDVGATITAGGVVIGDRLGLYQALADRPHLPDELAGRTGTAPRYVEEWLRGQAAGGYVEYDAATGRYFLTEEQAYALTDPDGPVLGGFQLALGALKAEPRITEAFRTGKGFGWHEHDGDVFAGCERFFRFGYTHSLVGEWLPALDGVEGALRSGIRVADVGCGHGASTTIMAQAFPASAFVGWDYHGASVGEARRRAEALGLAGRAEFRVGSGQTFDGGPYDLVTTFDALHDMGDPLGAARRVREQLSDDGTWMIVEPAAGSSLSENLNPVGRAYYGFSAFLCVPNALSQEGGYALGAQAGEEPVRRLAAEAGFGRFRRVAQTPFNIVYEARPGGVTV</sequence>
<dbReference type="InterPro" id="IPR025714">
    <property type="entry name" value="Methyltranfer_dom"/>
</dbReference>
<dbReference type="SUPFAM" id="SSF53335">
    <property type="entry name" value="S-adenosyl-L-methionine-dependent methyltransferases"/>
    <property type="match status" value="1"/>
</dbReference>
<dbReference type="Proteomes" id="UP000190797">
    <property type="component" value="Chromosome"/>
</dbReference>
<dbReference type="SUPFAM" id="SSF46785">
    <property type="entry name" value="Winged helix' DNA-binding domain"/>
    <property type="match status" value="1"/>
</dbReference>
<dbReference type="InterPro" id="IPR036388">
    <property type="entry name" value="WH-like_DNA-bd_sf"/>
</dbReference>
<dbReference type="CDD" id="cd02440">
    <property type="entry name" value="AdoMet_MTases"/>
    <property type="match status" value="1"/>
</dbReference>
<dbReference type="PANTHER" id="PTHR45128:SF2">
    <property type="entry name" value="METHYLTRANSFERASE DOMAIN-CONTAINING PROTEIN"/>
    <property type="match status" value="1"/>
</dbReference>
<gene>
    <name evidence="3" type="ORF">BKM31_08600</name>
</gene>
<dbReference type="InterPro" id="IPR053173">
    <property type="entry name" value="SAM-binding_MTase"/>
</dbReference>
<dbReference type="InterPro" id="IPR029063">
    <property type="entry name" value="SAM-dependent_MTases_sf"/>
</dbReference>
<evidence type="ECO:0000259" key="1">
    <source>
        <dbReference type="Pfam" id="PF13847"/>
    </source>
</evidence>
<dbReference type="RefSeq" id="WP_080037655.1">
    <property type="nucleotide sequence ID" value="NZ_CP017717.1"/>
</dbReference>
<dbReference type="Gene3D" id="1.10.10.10">
    <property type="entry name" value="Winged helix-like DNA-binding domain superfamily/Winged helix DNA-binding domain"/>
    <property type="match status" value="1"/>
</dbReference>
<dbReference type="GO" id="GO:0032259">
    <property type="term" value="P:methylation"/>
    <property type="evidence" value="ECO:0007669"/>
    <property type="project" value="UniProtKB-KW"/>
</dbReference>